<dbReference type="Proteomes" id="UP000494206">
    <property type="component" value="Unassembled WGS sequence"/>
</dbReference>
<reference evidence="3 4" key="1">
    <citation type="submission" date="2020-04" db="EMBL/GenBank/DDBJ databases">
        <authorList>
            <person name="Laetsch R D."/>
            <person name="Stevens L."/>
            <person name="Kumar S."/>
            <person name="Blaxter L. M."/>
        </authorList>
    </citation>
    <scope>NUCLEOTIDE SEQUENCE [LARGE SCALE GENOMIC DNA]</scope>
</reference>
<feature type="compositionally biased region" description="Polar residues" evidence="1">
    <location>
        <begin position="166"/>
        <end position="176"/>
    </location>
</feature>
<feature type="chain" id="PRO_5035913120" description="Ig-like domain-containing protein" evidence="2">
    <location>
        <begin position="19"/>
        <end position="487"/>
    </location>
</feature>
<name>A0A8S1EYD1_9PELO</name>
<gene>
    <name evidence="3" type="ORF">CBOVIS_LOCUS8691</name>
</gene>
<evidence type="ECO:0000313" key="3">
    <source>
        <dbReference type="EMBL" id="CAB3406643.1"/>
    </source>
</evidence>
<keyword evidence="4" id="KW-1185">Reference proteome</keyword>
<evidence type="ECO:0000256" key="2">
    <source>
        <dbReference type="SAM" id="SignalP"/>
    </source>
</evidence>
<evidence type="ECO:0008006" key="5">
    <source>
        <dbReference type="Google" id="ProtNLM"/>
    </source>
</evidence>
<protein>
    <recommendedName>
        <fullName evidence="5">Ig-like domain-containing protein</fullName>
    </recommendedName>
</protein>
<dbReference type="AlphaFoldDB" id="A0A8S1EYD1"/>
<organism evidence="3 4">
    <name type="scientific">Caenorhabditis bovis</name>
    <dbReference type="NCBI Taxonomy" id="2654633"/>
    <lineage>
        <taxon>Eukaryota</taxon>
        <taxon>Metazoa</taxon>
        <taxon>Ecdysozoa</taxon>
        <taxon>Nematoda</taxon>
        <taxon>Chromadorea</taxon>
        <taxon>Rhabditida</taxon>
        <taxon>Rhabditina</taxon>
        <taxon>Rhabditomorpha</taxon>
        <taxon>Rhabditoidea</taxon>
        <taxon>Rhabditidae</taxon>
        <taxon>Peloderinae</taxon>
        <taxon>Caenorhabditis</taxon>
    </lineage>
</organism>
<proteinExistence type="predicted"/>
<dbReference type="EMBL" id="CADEPM010000005">
    <property type="protein sequence ID" value="CAB3406643.1"/>
    <property type="molecule type" value="Genomic_DNA"/>
</dbReference>
<accession>A0A8S1EYD1</accession>
<comment type="caution">
    <text evidence="3">The sequence shown here is derived from an EMBL/GenBank/DDBJ whole genome shotgun (WGS) entry which is preliminary data.</text>
</comment>
<feature type="signal peptide" evidence="2">
    <location>
        <begin position="1"/>
        <end position="18"/>
    </location>
</feature>
<dbReference type="OrthoDB" id="5856915at2759"/>
<evidence type="ECO:0000256" key="1">
    <source>
        <dbReference type="SAM" id="MobiDB-lite"/>
    </source>
</evidence>
<evidence type="ECO:0000313" key="4">
    <source>
        <dbReference type="Proteomes" id="UP000494206"/>
    </source>
</evidence>
<feature type="region of interest" description="Disordered" evidence="1">
    <location>
        <begin position="149"/>
        <end position="180"/>
    </location>
</feature>
<sequence length="487" mass="56280">MMLLLILTLSKVVHNVRSFNFGAPHKIGIQMAAAVTSSSYLRWVPPNSQEWRHTNISLNVRMYWEGRWARARYAKGCSGDDDIKIIPVYFWPGERVDLNCNMCRISYLMNGLVKRWGYAEDIDEFLLNPQQFTRVNELWSEVHNVEWHDEKTSEPDGGEGDAIYLPNTNGERSNANGERVRKTHPKYWQNNGRLTMLNLDARAQGVYFCYDDESKKHTSFFYVLMAMLPPFRITTDNPNLYSDYCGEPNDDKISPAWNWRYHFLPMADFHAPPSCRFDGDGDVASCRFDDDADEAASNWPPNIVADECNRDKCRAKLISPSPNIDYYIEMRWDEWTSCDGAQTTKRREAHCYLVRGEKGAMNVANWGDAKFYKWARHLETVFDRKPFDTEGIRLYSSLLTAAIYDQTKLTNCHNADDSERYELYDQVWRNVFMRSFGLTTADGKPIESDNNDANSTIRNPLAACLRYSIHNGVENLLGTFATQVDYC</sequence>
<keyword evidence="2" id="KW-0732">Signal</keyword>